<keyword evidence="7" id="KW-1185">Reference proteome</keyword>
<keyword evidence="2 5" id="KW-0456">Lyase</keyword>
<comment type="subcellular location">
    <subcellularLocation>
        <location evidence="5">Bacterial microcompartment</location>
    </subcellularLocation>
</comment>
<dbReference type="AlphaFoldDB" id="A0A1V8M327"/>
<feature type="binding site" evidence="5">
    <location>
        <position position="163"/>
    </location>
    <ligand>
        <name>adenosylcob(III)alamin</name>
        <dbReference type="ChEBI" id="CHEBI:18408"/>
    </ligand>
</feature>
<dbReference type="Gene3D" id="3.40.50.11240">
    <property type="entry name" value="Ethanolamine ammonia-lyase light chain (EutC)"/>
    <property type="match status" value="1"/>
</dbReference>
<comment type="function">
    <text evidence="5">Catalyzes the deamination of various vicinal amino-alcohols to oxo compounds. Allows this organism to utilize ethanolamine as the sole source of nitrogen and carbon in the presence of external vitamin B12.</text>
</comment>
<dbReference type="GO" id="GO:0006520">
    <property type="term" value="P:amino acid metabolic process"/>
    <property type="evidence" value="ECO:0007669"/>
    <property type="project" value="InterPro"/>
</dbReference>
<dbReference type="GO" id="GO:0031471">
    <property type="term" value="C:ethanolamine degradation polyhedral organelle"/>
    <property type="evidence" value="ECO:0007669"/>
    <property type="project" value="UniProtKB-UniRule"/>
</dbReference>
<evidence type="ECO:0000256" key="5">
    <source>
        <dbReference type="HAMAP-Rule" id="MF_00601"/>
    </source>
</evidence>
<feature type="binding site" evidence="5">
    <location>
        <position position="184"/>
    </location>
    <ligand>
        <name>adenosylcob(III)alamin</name>
        <dbReference type="ChEBI" id="CHEBI:18408"/>
    </ligand>
</feature>
<comment type="subunit">
    <text evidence="5">The basic unit is a heterodimer which dimerizes to form tetramers. The heterotetramers trimerize; 6 large subunits form a core ring with 6 small subunits projecting outwards.</text>
</comment>
<dbReference type="PIRSF" id="PIRSF018982">
    <property type="entry name" value="EutC"/>
    <property type="match status" value="1"/>
</dbReference>
<reference evidence="6 7" key="1">
    <citation type="submission" date="2015-12" db="EMBL/GenBank/DDBJ databases">
        <authorList>
            <person name="Shamseldin A."/>
            <person name="Moawad H."/>
            <person name="Abd El-Rahim W.M."/>
            <person name="Sadowsky M.J."/>
        </authorList>
    </citation>
    <scope>NUCLEOTIDE SEQUENCE [LARGE SCALE GENOMIC DNA]</scope>
    <source>
        <strain evidence="6 7">WF1</strain>
    </source>
</reference>
<evidence type="ECO:0000256" key="4">
    <source>
        <dbReference type="ARBA" id="ARBA00024446"/>
    </source>
</evidence>
<dbReference type="PANTHER" id="PTHR39330:SF1">
    <property type="entry name" value="ETHANOLAMINE AMMONIA-LYASE SMALL SUBUNIT"/>
    <property type="match status" value="1"/>
</dbReference>
<dbReference type="HAMAP" id="MF_00601">
    <property type="entry name" value="EutC"/>
    <property type="match status" value="1"/>
</dbReference>
<name>A0A1V8M327_9GAMM</name>
<comment type="cofactor">
    <cofactor evidence="5">
        <name>adenosylcob(III)alamin</name>
        <dbReference type="ChEBI" id="CHEBI:18408"/>
    </cofactor>
    <text evidence="5">Binds between the large and small subunits.</text>
</comment>
<evidence type="ECO:0000256" key="3">
    <source>
        <dbReference type="ARBA" id="ARBA00023285"/>
    </source>
</evidence>
<evidence type="ECO:0000256" key="2">
    <source>
        <dbReference type="ARBA" id="ARBA00023239"/>
    </source>
</evidence>
<dbReference type="UniPathway" id="UPA00560"/>
<protein>
    <recommendedName>
        <fullName evidence="5">Ethanolamine ammonia-lyase small subunit</fullName>
        <shortName evidence="5">EAL small subunit</shortName>
        <ecNumber evidence="5">4.3.1.7</ecNumber>
    </recommendedName>
</protein>
<dbReference type="Proteomes" id="UP000191980">
    <property type="component" value="Unassembled WGS sequence"/>
</dbReference>
<dbReference type="EMBL" id="LPUF01000003">
    <property type="protein sequence ID" value="OQK15961.1"/>
    <property type="molecule type" value="Genomic_DNA"/>
</dbReference>
<keyword evidence="3 5" id="KW-0170">Cobalt</keyword>
<accession>A0A1V8M327</accession>
<keyword evidence="1 5" id="KW-0846">Cobalamin</keyword>
<feature type="binding site" evidence="5">
    <location>
        <position position="213"/>
    </location>
    <ligand>
        <name>adenosylcob(III)alamin</name>
        <dbReference type="ChEBI" id="CHEBI:18408"/>
    </ligand>
</feature>
<dbReference type="GO" id="GO:0046336">
    <property type="term" value="P:ethanolamine catabolic process"/>
    <property type="evidence" value="ECO:0007669"/>
    <property type="project" value="UniProtKB-UniRule"/>
</dbReference>
<dbReference type="GO" id="GO:0031419">
    <property type="term" value="F:cobalamin binding"/>
    <property type="evidence" value="ECO:0007669"/>
    <property type="project" value="UniProtKB-UniRule"/>
</dbReference>
<dbReference type="InterPro" id="IPR009246">
    <property type="entry name" value="EutC"/>
</dbReference>
<dbReference type="STRING" id="1420851.AU255_15745"/>
<evidence type="ECO:0000256" key="1">
    <source>
        <dbReference type="ARBA" id="ARBA00022628"/>
    </source>
</evidence>
<dbReference type="Pfam" id="PF05985">
    <property type="entry name" value="EutC"/>
    <property type="match status" value="1"/>
</dbReference>
<comment type="pathway">
    <text evidence="5">Amine and polyamine degradation; ethanolamine degradation.</text>
</comment>
<dbReference type="GO" id="GO:0008851">
    <property type="term" value="F:ethanolamine ammonia-lyase activity"/>
    <property type="evidence" value="ECO:0007669"/>
    <property type="project" value="UniProtKB-UniRule"/>
</dbReference>
<dbReference type="InterPro" id="IPR042251">
    <property type="entry name" value="EutC_C"/>
</dbReference>
<evidence type="ECO:0000313" key="7">
    <source>
        <dbReference type="Proteomes" id="UP000191980"/>
    </source>
</evidence>
<dbReference type="Gene3D" id="1.10.30.40">
    <property type="entry name" value="Ethanolamine ammonia-lyase light chain (EutC), N-terminal domain"/>
    <property type="match status" value="1"/>
</dbReference>
<proteinExistence type="inferred from homology"/>
<comment type="caution">
    <text evidence="6">The sequence shown here is derived from an EMBL/GenBank/DDBJ whole genome shotgun (WGS) entry which is preliminary data.</text>
</comment>
<dbReference type="InterPro" id="IPR042255">
    <property type="entry name" value="EutC_N"/>
</dbReference>
<dbReference type="PANTHER" id="PTHR39330">
    <property type="entry name" value="ETHANOLAMINE AMMONIA-LYASE LIGHT CHAIN"/>
    <property type="match status" value="1"/>
</dbReference>
<dbReference type="NCBIfam" id="NF003971">
    <property type="entry name" value="PRK05465.1"/>
    <property type="match status" value="1"/>
</dbReference>
<evidence type="ECO:0000313" key="6">
    <source>
        <dbReference type="EMBL" id="OQK15961.1"/>
    </source>
</evidence>
<organism evidence="6 7">
    <name type="scientific">Methyloprofundus sedimenti</name>
    <dbReference type="NCBI Taxonomy" id="1420851"/>
    <lineage>
        <taxon>Bacteria</taxon>
        <taxon>Pseudomonadati</taxon>
        <taxon>Pseudomonadota</taxon>
        <taxon>Gammaproteobacteria</taxon>
        <taxon>Methylococcales</taxon>
        <taxon>Methylococcaceae</taxon>
        <taxon>Methyloprofundus</taxon>
    </lineage>
</organism>
<comment type="similarity">
    <text evidence="5">Belongs to the EutC family.</text>
</comment>
<comment type="catalytic activity">
    <reaction evidence="5">
        <text>ethanolamine = acetaldehyde + NH4(+)</text>
        <dbReference type="Rhea" id="RHEA:15313"/>
        <dbReference type="ChEBI" id="CHEBI:15343"/>
        <dbReference type="ChEBI" id="CHEBI:28938"/>
        <dbReference type="ChEBI" id="CHEBI:57603"/>
        <dbReference type="EC" id="4.3.1.7"/>
    </reaction>
</comment>
<keyword evidence="4 5" id="KW-1283">Bacterial microcompartment</keyword>
<sequence>MLMSSKFSGASNNEPLQVLKQFTNARIALGQAGTSLPIKANLDFQLAHALARDAVSIPLDFDTLAEQLSVCHATIQLQSQVASHPEYLQRPDLGRLLNAESIQRLQILQVKVDQPDIIIIVADGLSSKAIANHAPALLHKLIAELHKADYTIAPVCLVKYARVAIGDPIGEICNARMSVLLIGERPGLSSPDSMGIYFTYQPRSGKIDAQRNCISNIHSQGLNYQVAVDKLMYLINEASRLKFSGVQLKDNTESDKVLRHHARHSNFLLE</sequence>
<gene>
    <name evidence="5" type="primary">eutC</name>
    <name evidence="6" type="ORF">AU255_15745</name>
</gene>
<dbReference type="EC" id="4.3.1.7" evidence="5"/>
<dbReference type="GO" id="GO:0009350">
    <property type="term" value="C:ethanolamine ammonia-lyase complex"/>
    <property type="evidence" value="ECO:0007669"/>
    <property type="project" value="UniProtKB-UniRule"/>
</dbReference>